<evidence type="ECO:0000256" key="4">
    <source>
        <dbReference type="ARBA" id="ARBA00022842"/>
    </source>
</evidence>
<keyword evidence="3" id="KW-0378">Hydrolase</keyword>
<dbReference type="Pfam" id="PF10150">
    <property type="entry name" value="RNase_E_G"/>
    <property type="match status" value="1"/>
</dbReference>
<protein>
    <submittedName>
        <fullName evidence="7">Rne/Rng family ribonuclease</fullName>
    </submittedName>
</protein>
<comment type="caution">
    <text evidence="7">The sequence shown here is derived from an EMBL/GenBank/DDBJ whole genome shotgun (WGS) entry which is preliminary data.</text>
</comment>
<evidence type="ECO:0000313" key="7">
    <source>
        <dbReference type="EMBL" id="MBM6619740.1"/>
    </source>
</evidence>
<accession>A0ABS2DNN3</accession>
<dbReference type="RefSeq" id="WP_204205223.1">
    <property type="nucleotide sequence ID" value="NZ_JAFELM010000044.1"/>
</dbReference>
<sequence>MNLLTTEKRIAVLEDAKAAEFYFSHPASEDLTGNIYIGRVTKVLPGMQAAFVDIGLEKNGFLHRDQLITYHTNTLETKREKNISEFVREGESLLVQVEKNSVGTKGPKLTNVIEVGGHSIIYVPNGNYVAISKKMKNEETRSFWRNLFNDMLRSPEGVVARTSTENCSVEEIQKELDKLRNVYNEIQEKQKHTKAPALLHASDHLSERYLKSIGTETIHEVIVDTSHDFQRIKHAYPNLSVQYYDGKENIFTHYSLETEVDRLSKKIVWLSNGSYLIIEHTEAMTVIDVNTGKFTGKTNLKDTVFKTNEQAVVEIARQLRLRDIGGMILIDLIDMKSAEDKAKLIRVFSEHLKKDRTRTVVYGFTQLGILEMTRKRVRENIVHQQTEQCITCGNGYVQSKNSLMYKLERELMELRGNDAEVIWIEATFHLVELMNETQMFDLLENALRVKLYVSEMKDVKPNYYIRHIGSLKEIEERMNSG</sequence>
<gene>
    <name evidence="7" type="ORF">JR050_18930</name>
</gene>
<evidence type="ECO:0000256" key="3">
    <source>
        <dbReference type="ARBA" id="ARBA00022801"/>
    </source>
</evidence>
<dbReference type="CDD" id="cd04453">
    <property type="entry name" value="S1_RNase_E"/>
    <property type="match status" value="1"/>
</dbReference>
<keyword evidence="4" id="KW-0460">Magnesium</keyword>
<dbReference type="InterPro" id="IPR004659">
    <property type="entry name" value="RNase_E/G"/>
</dbReference>
<evidence type="ECO:0000256" key="5">
    <source>
        <dbReference type="ARBA" id="ARBA00022884"/>
    </source>
</evidence>
<keyword evidence="8" id="KW-1185">Reference proteome</keyword>
<name>A0ABS2DNN3_9BACI</name>
<evidence type="ECO:0000256" key="1">
    <source>
        <dbReference type="ARBA" id="ARBA00001946"/>
    </source>
</evidence>
<dbReference type="InterPro" id="IPR012340">
    <property type="entry name" value="NA-bd_OB-fold"/>
</dbReference>
<dbReference type="PANTHER" id="PTHR30001">
    <property type="entry name" value="RIBONUCLEASE"/>
    <property type="match status" value="1"/>
</dbReference>
<organism evidence="7 8">
    <name type="scientific">Bacillus suaedaesalsae</name>
    <dbReference type="NCBI Taxonomy" id="2810349"/>
    <lineage>
        <taxon>Bacteria</taxon>
        <taxon>Bacillati</taxon>
        <taxon>Bacillota</taxon>
        <taxon>Bacilli</taxon>
        <taxon>Bacillales</taxon>
        <taxon>Bacillaceae</taxon>
        <taxon>Bacillus</taxon>
    </lineage>
</organism>
<proteinExistence type="predicted"/>
<reference evidence="7 8" key="1">
    <citation type="submission" date="2021-02" db="EMBL/GenBank/DDBJ databases">
        <title>Bacillus sp. RD4P76, an endophyte from a halophyte.</title>
        <authorList>
            <person name="Sun J.-Q."/>
        </authorList>
    </citation>
    <scope>NUCLEOTIDE SEQUENCE [LARGE SCALE GENOMIC DNA]</scope>
    <source>
        <strain evidence="7 8">RD4P76</strain>
    </source>
</reference>
<evidence type="ECO:0000259" key="6">
    <source>
        <dbReference type="PROSITE" id="PS50126"/>
    </source>
</evidence>
<dbReference type="PROSITE" id="PS50126">
    <property type="entry name" value="S1"/>
    <property type="match status" value="1"/>
</dbReference>
<dbReference type="SMART" id="SM00316">
    <property type="entry name" value="S1"/>
    <property type="match status" value="1"/>
</dbReference>
<evidence type="ECO:0000256" key="2">
    <source>
        <dbReference type="ARBA" id="ARBA00022723"/>
    </source>
</evidence>
<dbReference type="InterPro" id="IPR019307">
    <property type="entry name" value="RNA-bd_AU-1/RNase_E/G"/>
</dbReference>
<dbReference type="Proteomes" id="UP001518925">
    <property type="component" value="Unassembled WGS sequence"/>
</dbReference>
<keyword evidence="5" id="KW-0694">RNA-binding</keyword>
<dbReference type="PANTHER" id="PTHR30001:SF0">
    <property type="entry name" value="RIBONUCLEASE G"/>
    <property type="match status" value="1"/>
</dbReference>
<comment type="cofactor">
    <cofactor evidence="1">
        <name>Mg(2+)</name>
        <dbReference type="ChEBI" id="CHEBI:18420"/>
    </cofactor>
</comment>
<dbReference type="Gene3D" id="2.40.50.140">
    <property type="entry name" value="Nucleic acid-binding proteins"/>
    <property type="match status" value="1"/>
</dbReference>
<dbReference type="SUPFAM" id="SSF50249">
    <property type="entry name" value="Nucleic acid-binding proteins"/>
    <property type="match status" value="1"/>
</dbReference>
<feature type="domain" description="S1 motif" evidence="6">
    <location>
        <begin position="33"/>
        <end position="97"/>
    </location>
</feature>
<keyword evidence="2" id="KW-0479">Metal-binding</keyword>
<evidence type="ECO:0000313" key="8">
    <source>
        <dbReference type="Proteomes" id="UP001518925"/>
    </source>
</evidence>
<dbReference type="EMBL" id="JAFELM010000044">
    <property type="protein sequence ID" value="MBM6619740.1"/>
    <property type="molecule type" value="Genomic_DNA"/>
</dbReference>
<dbReference type="NCBIfam" id="TIGR00757">
    <property type="entry name" value="RNaseEG"/>
    <property type="match status" value="1"/>
</dbReference>
<dbReference type="InterPro" id="IPR003029">
    <property type="entry name" value="S1_domain"/>
</dbReference>